<dbReference type="InterPro" id="IPR001173">
    <property type="entry name" value="Glyco_trans_2-like"/>
</dbReference>
<name>A0A8J2YF32_9BACL</name>
<proteinExistence type="inferred from homology"/>
<sequence>MPPLLTVFTPTYNRGYILEQCYESLTRQTCQDFIWLIVDDGSTDHTQALVRKWQAEQRVLIRYVYQENQGMHGAHNTAYALMDTELNVCIDSDDYMPEDAVEKIIAIWRSCGDKQVAGIVGLDATFSGEIIGTKMPEHIRAATLTELYETYKIKGDKKLVYRSALTRATPPYPIYPGETYCPLNYKYILIDQQYPLLIYNDVLCHVEYREDGSSKNMIHQYRRNPRGFTFYRKVAMQYAPSFKKCLRESIHYVSSSLMLKNWRFLLESPKKLSTLCALPFGIALYVYVQGTKRATIMKGS</sequence>
<dbReference type="InterPro" id="IPR029044">
    <property type="entry name" value="Nucleotide-diphossugar_trans"/>
</dbReference>
<reference evidence="3" key="1">
    <citation type="journal article" date="2014" name="Int. J. Syst. Evol. Microbiol.">
        <title>Complete genome sequence of Corynebacterium casei LMG S-19264T (=DSM 44701T), isolated from a smear-ripened cheese.</title>
        <authorList>
            <consortium name="US DOE Joint Genome Institute (JGI-PGF)"/>
            <person name="Walter F."/>
            <person name="Albersmeier A."/>
            <person name="Kalinowski J."/>
            <person name="Ruckert C."/>
        </authorList>
    </citation>
    <scope>NUCLEOTIDE SEQUENCE</scope>
    <source>
        <strain evidence="3">CGMCC 1.15371</strain>
    </source>
</reference>
<comment type="similarity">
    <text evidence="1">Belongs to the glycosyltransferase 2 family.</text>
</comment>
<evidence type="ECO:0000256" key="1">
    <source>
        <dbReference type="ARBA" id="ARBA00006739"/>
    </source>
</evidence>
<dbReference type="SUPFAM" id="SSF53448">
    <property type="entry name" value="Nucleotide-diphospho-sugar transferases"/>
    <property type="match status" value="1"/>
</dbReference>
<dbReference type="EMBL" id="BMIR01000002">
    <property type="protein sequence ID" value="GGE30461.1"/>
    <property type="molecule type" value="Genomic_DNA"/>
</dbReference>
<dbReference type="RefSeq" id="WP_188689060.1">
    <property type="nucleotide sequence ID" value="NZ_BMIR01000002.1"/>
</dbReference>
<reference evidence="3" key="2">
    <citation type="submission" date="2020-09" db="EMBL/GenBank/DDBJ databases">
        <authorList>
            <person name="Sun Q."/>
            <person name="Zhou Y."/>
        </authorList>
    </citation>
    <scope>NUCLEOTIDE SEQUENCE</scope>
    <source>
        <strain evidence="3">CGMCC 1.15371</strain>
    </source>
</reference>
<keyword evidence="4" id="KW-1185">Reference proteome</keyword>
<dbReference type="Proteomes" id="UP000628775">
    <property type="component" value="Unassembled WGS sequence"/>
</dbReference>
<dbReference type="Gene3D" id="3.90.550.10">
    <property type="entry name" value="Spore Coat Polysaccharide Biosynthesis Protein SpsA, Chain A"/>
    <property type="match status" value="1"/>
</dbReference>
<comment type="caution">
    <text evidence="3">The sequence shown here is derived from an EMBL/GenBank/DDBJ whole genome shotgun (WGS) entry which is preliminary data.</text>
</comment>
<dbReference type="CDD" id="cd00761">
    <property type="entry name" value="Glyco_tranf_GTA_type"/>
    <property type="match status" value="1"/>
</dbReference>
<evidence type="ECO:0000313" key="4">
    <source>
        <dbReference type="Proteomes" id="UP000628775"/>
    </source>
</evidence>
<feature type="domain" description="Glycosyltransferase 2-like" evidence="2">
    <location>
        <begin position="6"/>
        <end position="118"/>
    </location>
</feature>
<dbReference type="Pfam" id="PF00535">
    <property type="entry name" value="Glycos_transf_2"/>
    <property type="match status" value="1"/>
</dbReference>
<accession>A0A8J2YF32</accession>
<dbReference type="GO" id="GO:0016758">
    <property type="term" value="F:hexosyltransferase activity"/>
    <property type="evidence" value="ECO:0007669"/>
    <property type="project" value="UniProtKB-ARBA"/>
</dbReference>
<protein>
    <submittedName>
        <fullName evidence="3">Beta-glycosyltransferase</fullName>
    </submittedName>
</protein>
<evidence type="ECO:0000259" key="2">
    <source>
        <dbReference type="Pfam" id="PF00535"/>
    </source>
</evidence>
<gene>
    <name evidence="3" type="ORF">GCM10011391_06360</name>
</gene>
<dbReference type="PANTHER" id="PTHR22916:SF3">
    <property type="entry name" value="UDP-GLCNAC:BETAGAL BETA-1,3-N-ACETYLGLUCOSAMINYLTRANSFERASE-LIKE PROTEIN 1"/>
    <property type="match status" value="1"/>
</dbReference>
<organism evidence="3 4">
    <name type="scientific">Pullulanibacillus camelliae</name>
    <dbReference type="NCBI Taxonomy" id="1707096"/>
    <lineage>
        <taxon>Bacteria</taxon>
        <taxon>Bacillati</taxon>
        <taxon>Bacillota</taxon>
        <taxon>Bacilli</taxon>
        <taxon>Bacillales</taxon>
        <taxon>Sporolactobacillaceae</taxon>
        <taxon>Pullulanibacillus</taxon>
    </lineage>
</organism>
<dbReference type="PANTHER" id="PTHR22916">
    <property type="entry name" value="GLYCOSYLTRANSFERASE"/>
    <property type="match status" value="1"/>
</dbReference>
<evidence type="ECO:0000313" key="3">
    <source>
        <dbReference type="EMBL" id="GGE30461.1"/>
    </source>
</evidence>
<dbReference type="AlphaFoldDB" id="A0A8J2YF32"/>